<dbReference type="InterPro" id="IPR007235">
    <property type="entry name" value="Glyco_trans_28_C"/>
</dbReference>
<evidence type="ECO:0000313" key="5">
    <source>
        <dbReference type="Proteomes" id="UP000581189"/>
    </source>
</evidence>
<dbReference type="EC" id="3.6.1.57" evidence="4"/>
<dbReference type="NCBIfam" id="TIGR03590">
    <property type="entry name" value="PseG"/>
    <property type="match status" value="1"/>
</dbReference>
<gene>
    <name evidence="4" type="primary">pseG</name>
    <name evidence="4" type="ORF">H3H45_06660</name>
</gene>
<dbReference type="GO" id="GO:0016787">
    <property type="term" value="F:hydrolase activity"/>
    <property type="evidence" value="ECO:0007669"/>
    <property type="project" value="UniProtKB-KW"/>
</dbReference>
<dbReference type="Pfam" id="PF04101">
    <property type="entry name" value="Glyco_tran_28_C"/>
    <property type="match status" value="1"/>
</dbReference>
<dbReference type="InterPro" id="IPR020023">
    <property type="entry name" value="PseG"/>
</dbReference>
<feature type="domain" description="Glycosyl transferase family 28 C-terminal" evidence="3">
    <location>
        <begin position="211"/>
        <end position="312"/>
    </location>
</feature>
<dbReference type="SUPFAM" id="SSF53756">
    <property type="entry name" value="UDP-Glycosyltransferase/glycogen phosphorylase"/>
    <property type="match status" value="1"/>
</dbReference>
<evidence type="ECO:0000313" key="4">
    <source>
        <dbReference type="EMBL" id="MBB1518918.1"/>
    </source>
</evidence>
<dbReference type="AlphaFoldDB" id="A0A7W4H2T9"/>
<dbReference type="GO" id="GO:0016758">
    <property type="term" value="F:hexosyltransferase activity"/>
    <property type="evidence" value="ECO:0007669"/>
    <property type="project" value="InterPro"/>
</dbReference>
<dbReference type="EMBL" id="JACJFN010000001">
    <property type="protein sequence ID" value="MBB1518918.1"/>
    <property type="molecule type" value="Genomic_DNA"/>
</dbReference>
<dbReference type="PANTHER" id="PTHR21015">
    <property type="entry name" value="UDP-N-ACETYLGLUCOSAMINE--N-ACETYLMURAMYL-(PENTAPEPTIDE) PYROPHOSPHORYL-UNDECAPRENOL N-ACETYLGLUCOSAMINE TRANSFERASE 1"/>
    <property type="match status" value="1"/>
</dbReference>
<feature type="binding site" evidence="2">
    <location>
        <position position="171"/>
    </location>
    <ligand>
        <name>substrate</name>
    </ligand>
</feature>
<proteinExistence type="predicted"/>
<organism evidence="4 5">
    <name type="scientific">Aquipseudomonas guryensis</name>
    <dbReference type="NCBI Taxonomy" id="2759165"/>
    <lineage>
        <taxon>Bacteria</taxon>
        <taxon>Pseudomonadati</taxon>
        <taxon>Pseudomonadota</taxon>
        <taxon>Gammaproteobacteria</taxon>
        <taxon>Pseudomonadales</taxon>
        <taxon>Pseudomonadaceae</taxon>
        <taxon>Aquipseudomonas</taxon>
    </lineage>
</organism>
<evidence type="ECO:0000259" key="3">
    <source>
        <dbReference type="Pfam" id="PF04101"/>
    </source>
</evidence>
<name>A0A7W4H2T9_9GAMM</name>
<keyword evidence="5" id="KW-1185">Reference proteome</keyword>
<keyword evidence="4" id="KW-0378">Hydrolase</keyword>
<feature type="binding site" evidence="2">
    <location>
        <position position="279"/>
    </location>
    <ligand>
        <name>substrate</name>
    </ligand>
</feature>
<reference evidence="4 5" key="1">
    <citation type="submission" date="2020-08" db="EMBL/GenBank/DDBJ databases">
        <authorList>
            <person name="Kim C.M."/>
        </authorList>
    </citation>
    <scope>NUCLEOTIDE SEQUENCE [LARGE SCALE GENOMIC DNA]</scope>
    <source>
        <strain evidence="4 5">SR9</strain>
    </source>
</reference>
<accession>A0A7W4H2T9</accession>
<dbReference type="Gene3D" id="3.40.50.2000">
    <property type="entry name" value="Glycogen Phosphorylase B"/>
    <property type="match status" value="1"/>
</dbReference>
<dbReference type="Gene3D" id="3.40.50.11190">
    <property type="match status" value="1"/>
</dbReference>
<sequence length="360" mass="38534">MKVVFRADASLAIGTGHIYRCLTLADTLRSRGGECHFICREHPGNLLTLIRERGYPVHSFAVPADAPVGDVLAHAQWLGVTQEQDARDCAPLVQQLCPDWLVVDHYALDAHWEGVLRAHCGNLLVIDDLADRTHLSDLLLDQNLGRTAQAYQGLVPDHCVVLAGAQYALLRPEFAQLRSYSLQRRSRLAGVRQILVSMGGVDLPNATAQVLRALRDCGLSADSHVSVIMGSTAPWIERVKALLQELPFSGEVLVNVRDMAQLMANSDLAIGAAGGSSWERCSLGLPTLLVTLADNQLPGAQALHEAKAARWLGGVADISQKLAPALTEVSTTLGAFNLSAAAVCDGDGAGRVASYMLESA</sequence>
<protein>
    <submittedName>
        <fullName evidence="4">UDP-2,4-diacetamido-2,4, 6-trideoxy-beta-L-altropyranose hydrolase</fullName>
        <ecNumber evidence="4">3.6.1.57</ecNumber>
    </submittedName>
</protein>
<dbReference type="PANTHER" id="PTHR21015:SF22">
    <property type="entry name" value="GLYCOSYLTRANSFERASE"/>
    <property type="match status" value="1"/>
</dbReference>
<feature type="active site" description="Proton acceptor" evidence="1">
    <location>
        <position position="17"/>
    </location>
</feature>
<evidence type="ECO:0000256" key="2">
    <source>
        <dbReference type="PIRSR" id="PIRSR620023-2"/>
    </source>
</evidence>
<dbReference type="Proteomes" id="UP000581189">
    <property type="component" value="Unassembled WGS sequence"/>
</dbReference>
<evidence type="ECO:0000256" key="1">
    <source>
        <dbReference type="PIRSR" id="PIRSR620023-1"/>
    </source>
</evidence>
<comment type="caution">
    <text evidence="4">The sequence shown here is derived from an EMBL/GenBank/DDBJ whole genome shotgun (WGS) entry which is preliminary data.</text>
</comment>